<feature type="transmembrane region" description="Helical" evidence="1">
    <location>
        <begin position="102"/>
        <end position="119"/>
    </location>
</feature>
<accession>A0ABM6NBB5</accession>
<evidence type="ECO:0000313" key="3">
    <source>
        <dbReference type="EMBL" id="ATD06156.1"/>
    </source>
</evidence>
<evidence type="ECO:0000256" key="1">
    <source>
        <dbReference type="SAM" id="Phobius"/>
    </source>
</evidence>
<protein>
    <recommendedName>
        <fullName evidence="2">DUF418 domain-containing protein</fullName>
    </recommendedName>
</protein>
<gene>
    <name evidence="3" type="ORF">PPIS_a0959</name>
</gene>
<feature type="transmembrane region" description="Helical" evidence="1">
    <location>
        <begin position="149"/>
        <end position="166"/>
    </location>
</feature>
<keyword evidence="1" id="KW-1133">Transmembrane helix</keyword>
<feature type="transmembrane region" description="Helical" evidence="1">
    <location>
        <begin position="125"/>
        <end position="142"/>
    </location>
</feature>
<keyword evidence="1" id="KW-0472">Membrane</keyword>
<organism evidence="3 4">
    <name type="scientific">Pseudoalteromonas piscicida</name>
    <dbReference type="NCBI Taxonomy" id="43662"/>
    <lineage>
        <taxon>Bacteria</taxon>
        <taxon>Pseudomonadati</taxon>
        <taxon>Pseudomonadota</taxon>
        <taxon>Gammaproteobacteria</taxon>
        <taxon>Alteromonadales</taxon>
        <taxon>Pseudoalteromonadaceae</taxon>
        <taxon>Pseudoalteromonas</taxon>
    </lineage>
</organism>
<proteinExistence type="predicted"/>
<feature type="transmembrane region" description="Helical" evidence="1">
    <location>
        <begin position="236"/>
        <end position="256"/>
    </location>
</feature>
<name>A0ABM6NBB5_PSEO7</name>
<feature type="transmembrane region" description="Helical" evidence="1">
    <location>
        <begin position="64"/>
        <end position="90"/>
    </location>
</feature>
<dbReference type="PANTHER" id="PTHR30590:SF2">
    <property type="entry name" value="INNER MEMBRANE PROTEIN"/>
    <property type="match status" value="1"/>
</dbReference>
<dbReference type="PANTHER" id="PTHR30590">
    <property type="entry name" value="INNER MEMBRANE PROTEIN"/>
    <property type="match status" value="1"/>
</dbReference>
<evidence type="ECO:0000313" key="4">
    <source>
        <dbReference type="Proteomes" id="UP000016521"/>
    </source>
</evidence>
<keyword evidence="4" id="KW-1185">Reference proteome</keyword>
<feature type="transmembrane region" description="Helical" evidence="1">
    <location>
        <begin position="378"/>
        <end position="399"/>
    </location>
</feature>
<evidence type="ECO:0000259" key="2">
    <source>
        <dbReference type="Pfam" id="PF04235"/>
    </source>
</evidence>
<keyword evidence="1" id="KW-0812">Transmembrane</keyword>
<dbReference type="InterPro" id="IPR007349">
    <property type="entry name" value="DUF418"/>
</dbReference>
<dbReference type="Pfam" id="PF04235">
    <property type="entry name" value="DUF418"/>
    <property type="match status" value="1"/>
</dbReference>
<reference evidence="3 4" key="1">
    <citation type="submission" date="2015-06" db="EMBL/GenBank/DDBJ databases">
        <authorList>
            <person name="Xie B.-B."/>
            <person name="Rong J.-C."/>
            <person name="Qin Q.-L."/>
            <person name="Zhang Y.-Z."/>
        </authorList>
    </citation>
    <scope>NUCLEOTIDE SEQUENCE [LARGE SCALE GENOMIC DNA]</scope>
    <source>
        <strain evidence="3 4">JCM 20779</strain>
    </source>
</reference>
<sequence length="417" mass="47819">MDSRAAWVTQMTSAEKNRINSLDFIRGIAILCILLINIESFAYPNPWGSYQYGFMTDIDSEVRYWVYVFAQGKFYGLLAMLFGAGLTIILQKQSFEFAIKLSAARLVALFILGLVHAYCIWSGDILYHYAVIGMIATTIILLGTRAIKVSIVICLAFMLVAGFGRAERTIAQYDAYQAALNVDEASRTRDQQKAINRWHNKTEPRTPTHRTLEETPSLTEYWQENFDSPQVHKGKLFYSSIFWSTLMMMLIGSQLFQWGLFSKTKLSPFAVVALLCLIAVSCYATQARYFHWLQSSHIPVLSYVKQMIIVLNRELQAIVYLVLLSLLYNRWLHRFKPLEAINQVGRFALSNYIGQSLLLVVIFYGFGLHNTQSRSDLLLLWFVIMPVQLLLNAAYGRFFKVGPVEHVWRKLTIKLHA</sequence>
<feature type="transmembrane region" description="Helical" evidence="1">
    <location>
        <begin position="24"/>
        <end position="44"/>
    </location>
</feature>
<feature type="domain" description="DUF418" evidence="2">
    <location>
        <begin position="256"/>
        <end position="413"/>
    </location>
</feature>
<feature type="transmembrane region" description="Helical" evidence="1">
    <location>
        <begin position="349"/>
        <end position="366"/>
    </location>
</feature>
<feature type="transmembrane region" description="Helical" evidence="1">
    <location>
        <begin position="307"/>
        <end position="328"/>
    </location>
</feature>
<feature type="transmembrane region" description="Helical" evidence="1">
    <location>
        <begin position="268"/>
        <end position="287"/>
    </location>
</feature>
<dbReference type="EMBL" id="CP011924">
    <property type="protein sequence ID" value="ATD06156.1"/>
    <property type="molecule type" value="Genomic_DNA"/>
</dbReference>
<dbReference type="Proteomes" id="UP000016521">
    <property type="component" value="Chromosome I"/>
</dbReference>
<dbReference type="InterPro" id="IPR052529">
    <property type="entry name" value="Bact_Transport_Assoc"/>
</dbReference>